<feature type="transmembrane region" description="Helical" evidence="5">
    <location>
        <begin position="301"/>
        <end position="321"/>
    </location>
</feature>
<sequence>MSFTTSSRAISAKAASILGGHEHDRYESLRNKRPRLLQSQVFIRRVDSPQQEAEEEEAHENPEFKLPSKKSLFVIVGGNALFQMSFFIIVSSASVYAELLGGTATFSGLIIGIPPAISGLSLLFISRYDGGRYGVPLNISYISLVLGNILYALAYRAQWLYLLLIGRIVTGLSFIAFMYSKRFCTDPRLVGIRRRTTLAGWLVVGQAFGFSVGPFFGGLLYKVGFGNKVFNGVTSPGWIVAGVFTIFLVLSNLLLEDVPNYNLPPLNCQPPHDPSFSFTNSDAYRPSSEEPSFRSVTPAQWGVIICMCYYSMTCFFILGSWEANIPVFTASALGYSPYNAGNFIALGGISSFPFLLLNVWYARRIQDRSILAAGTTLGLFGLLIMLAILRTAKVTFGSLFICWFLIALGFNLASTCTLSLLSKQLPDTWNRKASMAIQYSNYLGRVTGAILGGAGVKMGMINYIAVQIGVVGLGGVMYLTLWRQLKAKTG</sequence>
<dbReference type="InterPro" id="IPR036259">
    <property type="entry name" value="MFS_trans_sf"/>
</dbReference>
<dbReference type="OrthoDB" id="2015447at2759"/>
<dbReference type="PANTHER" id="PTHR23510:SF64">
    <property type="entry name" value="INNER MEMBRANE TRANSPORT PROTEIN YAJR"/>
    <property type="match status" value="1"/>
</dbReference>
<dbReference type="InterPro" id="IPR011701">
    <property type="entry name" value="MFS"/>
</dbReference>
<dbReference type="GO" id="GO:0022857">
    <property type="term" value="F:transmembrane transporter activity"/>
    <property type="evidence" value="ECO:0007669"/>
    <property type="project" value="InterPro"/>
</dbReference>
<dbReference type="SUPFAM" id="SSF103473">
    <property type="entry name" value="MFS general substrate transporter"/>
    <property type="match status" value="1"/>
</dbReference>
<feature type="transmembrane region" description="Helical" evidence="5">
    <location>
        <begin position="442"/>
        <end position="458"/>
    </location>
</feature>
<evidence type="ECO:0000256" key="3">
    <source>
        <dbReference type="ARBA" id="ARBA00022989"/>
    </source>
</evidence>
<keyword evidence="4 5" id="KW-0472">Membrane</keyword>
<gene>
    <name evidence="6" type="ORF">CPB84DRAFT_1837940</name>
</gene>
<evidence type="ECO:0000256" key="2">
    <source>
        <dbReference type="ARBA" id="ARBA00022692"/>
    </source>
</evidence>
<feature type="transmembrane region" description="Helical" evidence="5">
    <location>
        <begin position="72"/>
        <end position="97"/>
    </location>
</feature>
<evidence type="ECO:0000256" key="1">
    <source>
        <dbReference type="ARBA" id="ARBA00004141"/>
    </source>
</evidence>
<dbReference type="GO" id="GO:0016020">
    <property type="term" value="C:membrane"/>
    <property type="evidence" value="ECO:0007669"/>
    <property type="project" value="UniProtKB-SubCell"/>
</dbReference>
<proteinExistence type="predicted"/>
<accession>A0A9P5NGR3</accession>
<feature type="transmembrane region" description="Helical" evidence="5">
    <location>
        <begin position="103"/>
        <end position="126"/>
    </location>
</feature>
<feature type="transmembrane region" description="Helical" evidence="5">
    <location>
        <begin position="159"/>
        <end position="177"/>
    </location>
</feature>
<evidence type="ECO:0000256" key="5">
    <source>
        <dbReference type="SAM" id="Phobius"/>
    </source>
</evidence>
<organism evidence="6 7">
    <name type="scientific">Gymnopilus junonius</name>
    <name type="common">Spectacular rustgill mushroom</name>
    <name type="synonym">Gymnopilus spectabilis subsp. junonius</name>
    <dbReference type="NCBI Taxonomy" id="109634"/>
    <lineage>
        <taxon>Eukaryota</taxon>
        <taxon>Fungi</taxon>
        <taxon>Dikarya</taxon>
        <taxon>Basidiomycota</taxon>
        <taxon>Agaricomycotina</taxon>
        <taxon>Agaricomycetes</taxon>
        <taxon>Agaricomycetidae</taxon>
        <taxon>Agaricales</taxon>
        <taxon>Agaricineae</taxon>
        <taxon>Hymenogastraceae</taxon>
        <taxon>Gymnopilus</taxon>
    </lineage>
</organism>
<reference evidence="6" key="1">
    <citation type="submission" date="2020-11" db="EMBL/GenBank/DDBJ databases">
        <authorList>
            <consortium name="DOE Joint Genome Institute"/>
            <person name="Ahrendt S."/>
            <person name="Riley R."/>
            <person name="Andreopoulos W."/>
            <person name="LaButti K."/>
            <person name="Pangilinan J."/>
            <person name="Ruiz-duenas F.J."/>
            <person name="Barrasa J.M."/>
            <person name="Sanchez-Garcia M."/>
            <person name="Camarero S."/>
            <person name="Miyauchi S."/>
            <person name="Serrano A."/>
            <person name="Linde D."/>
            <person name="Babiker R."/>
            <person name="Drula E."/>
            <person name="Ayuso-Fernandez I."/>
            <person name="Pacheco R."/>
            <person name="Padilla G."/>
            <person name="Ferreira P."/>
            <person name="Barriuso J."/>
            <person name="Kellner H."/>
            <person name="Castanera R."/>
            <person name="Alfaro M."/>
            <person name="Ramirez L."/>
            <person name="Pisabarro A.G."/>
            <person name="Kuo A."/>
            <person name="Tritt A."/>
            <person name="Lipzen A."/>
            <person name="He G."/>
            <person name="Yan M."/>
            <person name="Ng V."/>
            <person name="Cullen D."/>
            <person name="Martin F."/>
            <person name="Rosso M.-N."/>
            <person name="Henrissat B."/>
            <person name="Hibbett D."/>
            <person name="Martinez A.T."/>
            <person name="Grigoriev I.V."/>
        </authorList>
    </citation>
    <scope>NUCLEOTIDE SEQUENCE</scope>
    <source>
        <strain evidence="6">AH 44721</strain>
    </source>
</reference>
<feature type="transmembrane region" description="Helical" evidence="5">
    <location>
        <begin position="133"/>
        <end position="153"/>
    </location>
</feature>
<dbReference type="InterPro" id="IPR051068">
    <property type="entry name" value="MFS_Domain-Containing_Protein"/>
</dbReference>
<dbReference type="EMBL" id="JADNYJ010000103">
    <property type="protein sequence ID" value="KAF8885257.1"/>
    <property type="molecule type" value="Genomic_DNA"/>
</dbReference>
<keyword evidence="7" id="KW-1185">Reference proteome</keyword>
<feature type="transmembrane region" description="Helical" evidence="5">
    <location>
        <begin position="237"/>
        <end position="255"/>
    </location>
</feature>
<keyword evidence="3 5" id="KW-1133">Transmembrane helix</keyword>
<comment type="caution">
    <text evidence="6">The sequence shown here is derived from an EMBL/GenBank/DDBJ whole genome shotgun (WGS) entry which is preliminary data.</text>
</comment>
<feature type="transmembrane region" description="Helical" evidence="5">
    <location>
        <begin position="198"/>
        <end position="217"/>
    </location>
</feature>
<dbReference type="PANTHER" id="PTHR23510">
    <property type="entry name" value="INNER MEMBRANE TRANSPORT PROTEIN YAJR"/>
    <property type="match status" value="1"/>
</dbReference>
<feature type="transmembrane region" description="Helical" evidence="5">
    <location>
        <begin position="395"/>
        <end position="421"/>
    </location>
</feature>
<comment type="subcellular location">
    <subcellularLocation>
        <location evidence="1">Membrane</location>
        <topology evidence="1">Multi-pass membrane protein</topology>
    </subcellularLocation>
</comment>
<feature type="transmembrane region" description="Helical" evidence="5">
    <location>
        <begin position="341"/>
        <end position="362"/>
    </location>
</feature>
<evidence type="ECO:0000256" key="4">
    <source>
        <dbReference type="ARBA" id="ARBA00023136"/>
    </source>
</evidence>
<dbReference type="AlphaFoldDB" id="A0A9P5NGR3"/>
<dbReference type="Pfam" id="PF07690">
    <property type="entry name" value="MFS_1"/>
    <property type="match status" value="1"/>
</dbReference>
<evidence type="ECO:0000313" key="7">
    <source>
        <dbReference type="Proteomes" id="UP000724874"/>
    </source>
</evidence>
<feature type="transmembrane region" description="Helical" evidence="5">
    <location>
        <begin position="369"/>
        <end position="389"/>
    </location>
</feature>
<dbReference type="Proteomes" id="UP000724874">
    <property type="component" value="Unassembled WGS sequence"/>
</dbReference>
<protein>
    <submittedName>
        <fullName evidence="6">Membrane transporter</fullName>
    </submittedName>
</protein>
<dbReference type="Gene3D" id="1.20.1250.20">
    <property type="entry name" value="MFS general substrate transporter like domains"/>
    <property type="match status" value="1"/>
</dbReference>
<name>A0A9P5NGR3_GYMJU</name>
<feature type="transmembrane region" description="Helical" evidence="5">
    <location>
        <begin position="464"/>
        <end position="482"/>
    </location>
</feature>
<evidence type="ECO:0000313" key="6">
    <source>
        <dbReference type="EMBL" id="KAF8885257.1"/>
    </source>
</evidence>
<keyword evidence="2 5" id="KW-0812">Transmembrane</keyword>